<evidence type="ECO:0000313" key="2">
    <source>
        <dbReference type="EMBL" id="QDS77816.1"/>
    </source>
</evidence>
<feature type="region of interest" description="Disordered" evidence="1">
    <location>
        <begin position="217"/>
        <end position="259"/>
    </location>
</feature>
<sequence>MSQKDCSSLATTDSPEDSTYNLELAAILNHNLFDRKIMPTTTARSDRVFGKAFTSGEKTMAAGSGEEATGYRARLDGLNERLASEAPATTSTANMLVGDSATAPACVPKIAVAKSKKSARVGWKLPEMSSYAPLPGLGQTVNGEFVNQPGRYQGYGSRIPYASFVADYVKPTPEVEYKNVPGRYQGYGSRIPYTSFCSQYPGAVFTVKGEPDYSIDAQSNPTEEDDRLFLDDNIDDENGEEEVGTGVQDVSSDVTKTGI</sequence>
<feature type="compositionally biased region" description="Acidic residues" evidence="1">
    <location>
        <begin position="222"/>
        <end position="243"/>
    </location>
</feature>
<reference evidence="2 3" key="1">
    <citation type="submission" date="2019-07" db="EMBL/GenBank/DDBJ databases">
        <title>Finished genome of Venturia effusa.</title>
        <authorList>
            <person name="Young C.A."/>
            <person name="Cox M.P."/>
            <person name="Ganley A.R.D."/>
            <person name="David W.J."/>
        </authorList>
    </citation>
    <scope>NUCLEOTIDE SEQUENCE [LARGE SCALE GENOMIC DNA]</scope>
    <source>
        <strain evidence="3">albino</strain>
    </source>
</reference>
<feature type="compositionally biased region" description="Polar residues" evidence="1">
    <location>
        <begin position="248"/>
        <end position="259"/>
    </location>
</feature>
<dbReference type="Proteomes" id="UP000316270">
    <property type="component" value="Chromosome 18"/>
</dbReference>
<keyword evidence="3" id="KW-1185">Reference proteome</keyword>
<accession>A0A517LQD7</accession>
<dbReference type="EMBL" id="CP042202">
    <property type="protein sequence ID" value="QDS77816.1"/>
    <property type="molecule type" value="Genomic_DNA"/>
</dbReference>
<name>A0A517LQD7_9PEZI</name>
<evidence type="ECO:0000313" key="3">
    <source>
        <dbReference type="Proteomes" id="UP000316270"/>
    </source>
</evidence>
<gene>
    <name evidence="2" type="ORF">FKW77_005924</name>
</gene>
<organism evidence="2 3">
    <name type="scientific">Venturia effusa</name>
    <dbReference type="NCBI Taxonomy" id="50376"/>
    <lineage>
        <taxon>Eukaryota</taxon>
        <taxon>Fungi</taxon>
        <taxon>Dikarya</taxon>
        <taxon>Ascomycota</taxon>
        <taxon>Pezizomycotina</taxon>
        <taxon>Dothideomycetes</taxon>
        <taxon>Pleosporomycetidae</taxon>
        <taxon>Venturiales</taxon>
        <taxon>Venturiaceae</taxon>
        <taxon>Venturia</taxon>
    </lineage>
</organism>
<evidence type="ECO:0000256" key="1">
    <source>
        <dbReference type="SAM" id="MobiDB-lite"/>
    </source>
</evidence>
<protein>
    <submittedName>
        <fullName evidence="2">Uncharacterized protein</fullName>
    </submittedName>
</protein>
<dbReference type="AlphaFoldDB" id="A0A517LQD7"/>
<dbReference type="OrthoDB" id="10439428at2759"/>
<proteinExistence type="predicted"/>